<gene>
    <name evidence="1" type="ORF">NM688_g7803</name>
</gene>
<name>A0ACC1S159_9APHY</name>
<reference evidence="1" key="1">
    <citation type="submission" date="2022-07" db="EMBL/GenBank/DDBJ databases">
        <title>Genome Sequence of Phlebia brevispora.</title>
        <authorList>
            <person name="Buettner E."/>
        </authorList>
    </citation>
    <scope>NUCLEOTIDE SEQUENCE</scope>
    <source>
        <strain evidence="1">MPL23</strain>
    </source>
</reference>
<organism evidence="1 2">
    <name type="scientific">Phlebia brevispora</name>
    <dbReference type="NCBI Taxonomy" id="194682"/>
    <lineage>
        <taxon>Eukaryota</taxon>
        <taxon>Fungi</taxon>
        <taxon>Dikarya</taxon>
        <taxon>Basidiomycota</taxon>
        <taxon>Agaricomycotina</taxon>
        <taxon>Agaricomycetes</taxon>
        <taxon>Polyporales</taxon>
        <taxon>Meruliaceae</taxon>
        <taxon>Phlebia</taxon>
    </lineage>
</organism>
<keyword evidence="2" id="KW-1185">Reference proteome</keyword>
<dbReference type="EMBL" id="JANHOG010001920">
    <property type="protein sequence ID" value="KAJ3529800.1"/>
    <property type="molecule type" value="Genomic_DNA"/>
</dbReference>
<proteinExistence type="predicted"/>
<comment type="caution">
    <text evidence="1">The sequence shown here is derived from an EMBL/GenBank/DDBJ whole genome shotgun (WGS) entry which is preliminary data.</text>
</comment>
<evidence type="ECO:0000313" key="1">
    <source>
        <dbReference type="EMBL" id="KAJ3529800.1"/>
    </source>
</evidence>
<accession>A0ACC1S159</accession>
<protein>
    <submittedName>
        <fullName evidence="1">Uncharacterized protein</fullName>
    </submittedName>
</protein>
<dbReference type="Proteomes" id="UP001148662">
    <property type="component" value="Unassembled WGS sequence"/>
</dbReference>
<evidence type="ECO:0000313" key="2">
    <source>
        <dbReference type="Proteomes" id="UP001148662"/>
    </source>
</evidence>
<sequence>MLLSDLFSGEKGWLKSARKGGKVESSTTARKARAVEHQEGPGFFARKQRYFFRLGILYVVLIPLLAIPFVQRHVTYQHAIRYPFFANYSLPEKYGLAHSLSTHTLLTGTLEVNSNEYWQLLTAFIARKTLNFKLTATDTEATQTPRQRGTEAHGAWFILSDLMHHAFLPFSLTSPSTPPPLSPTDSRTHPRSYTCTGTAGTRVLPWHIDTYSTFITRLHANILALD</sequence>